<keyword evidence="3" id="KW-1185">Reference proteome</keyword>
<organism evidence="2 3">
    <name type="scientific">Monoraphidium neglectum</name>
    <dbReference type="NCBI Taxonomy" id="145388"/>
    <lineage>
        <taxon>Eukaryota</taxon>
        <taxon>Viridiplantae</taxon>
        <taxon>Chlorophyta</taxon>
        <taxon>core chlorophytes</taxon>
        <taxon>Chlorophyceae</taxon>
        <taxon>CS clade</taxon>
        <taxon>Sphaeropleales</taxon>
        <taxon>Selenastraceae</taxon>
        <taxon>Monoraphidium</taxon>
    </lineage>
</organism>
<dbReference type="RefSeq" id="XP_013894524.1">
    <property type="nucleotide sequence ID" value="XM_014039070.1"/>
</dbReference>
<evidence type="ECO:0000313" key="3">
    <source>
        <dbReference type="Proteomes" id="UP000054498"/>
    </source>
</evidence>
<dbReference type="CDD" id="cd07812">
    <property type="entry name" value="SRPBCC"/>
    <property type="match status" value="1"/>
</dbReference>
<dbReference type="InterPro" id="IPR005031">
    <property type="entry name" value="COQ10_START"/>
</dbReference>
<gene>
    <name evidence="2" type="ORF">MNEG_12459</name>
</gene>
<dbReference type="Proteomes" id="UP000054498">
    <property type="component" value="Unassembled WGS sequence"/>
</dbReference>
<dbReference type="GeneID" id="25729823"/>
<dbReference type="EMBL" id="KK103473">
    <property type="protein sequence ID" value="KIY95504.1"/>
    <property type="molecule type" value="Genomic_DNA"/>
</dbReference>
<name>A0A0D2LV94_9CHLO</name>
<dbReference type="Pfam" id="PF03364">
    <property type="entry name" value="Polyketide_cyc"/>
    <property type="match status" value="1"/>
</dbReference>
<reference evidence="2 3" key="1">
    <citation type="journal article" date="2013" name="BMC Genomics">
        <title>Reconstruction of the lipid metabolism for the microalga Monoraphidium neglectum from its genome sequence reveals characteristics suitable for biofuel production.</title>
        <authorList>
            <person name="Bogen C."/>
            <person name="Al-Dilaimi A."/>
            <person name="Albersmeier A."/>
            <person name="Wichmann J."/>
            <person name="Grundmann M."/>
            <person name="Rupp O."/>
            <person name="Lauersen K.J."/>
            <person name="Blifernez-Klassen O."/>
            <person name="Kalinowski J."/>
            <person name="Goesmann A."/>
            <person name="Mussgnug J.H."/>
            <person name="Kruse O."/>
        </authorList>
    </citation>
    <scope>NUCLEOTIDE SEQUENCE [LARGE SCALE GENOMIC DNA]</scope>
    <source>
        <strain evidence="2 3">SAG 48.87</strain>
    </source>
</reference>
<feature type="domain" description="Coenzyme Q-binding protein COQ10 START" evidence="1">
    <location>
        <begin position="26"/>
        <end position="150"/>
    </location>
</feature>
<evidence type="ECO:0000313" key="2">
    <source>
        <dbReference type="EMBL" id="KIY95504.1"/>
    </source>
</evidence>
<accession>A0A0D2LV94</accession>
<proteinExistence type="predicted"/>
<dbReference type="InterPro" id="IPR023393">
    <property type="entry name" value="START-like_dom_sf"/>
</dbReference>
<dbReference type="SUPFAM" id="SSF55961">
    <property type="entry name" value="Bet v1-like"/>
    <property type="match status" value="1"/>
</dbReference>
<dbReference type="OrthoDB" id="524321at2759"/>
<dbReference type="AlphaFoldDB" id="A0A0D2LV94"/>
<dbReference type="KEGG" id="mng:MNEG_12459"/>
<protein>
    <recommendedName>
        <fullName evidence="1">Coenzyme Q-binding protein COQ10 START domain-containing protein</fullName>
    </recommendedName>
</protein>
<dbReference type="Gene3D" id="3.30.530.20">
    <property type="match status" value="1"/>
</dbReference>
<sequence length="302" mass="33045">MVEIKGLRGPAGEFGAVGRVEVPANSARDVYDFVCDVEQQPGWNSGVKQSKVLDAKGNHKTLHQVLQWNFLTLKGDMHFILDQTEDPSALEIRTELQRGTMMRRFRSRVTVSATTTPGLCEVEMEMFMQPAIFVPPVIRSVVGMQVRNQLGSVLDALQRCLQQRHQLSAGAAAAAAAAAWLSHPLHDLVSDDLDDLSSDDLAVDIEDSDRWDSPRAATSALRRHLKPLQAAAGACERRRAEPAGAAARDGATGKGQLAAGWVSERWLTRGLLGRSSWLPLLCAVVALCWSLSLYHARSLLQF</sequence>
<evidence type="ECO:0000259" key="1">
    <source>
        <dbReference type="Pfam" id="PF03364"/>
    </source>
</evidence>